<dbReference type="OMA" id="HTQYGQW"/>
<dbReference type="SUPFAM" id="SSF53613">
    <property type="entry name" value="Ribokinase-like"/>
    <property type="match status" value="1"/>
</dbReference>
<feature type="domain" description="Pyridoxamine kinase/Phosphomethylpyrimidine kinase" evidence="15">
    <location>
        <begin position="95"/>
        <end position="264"/>
    </location>
</feature>
<evidence type="ECO:0000256" key="2">
    <source>
        <dbReference type="ARBA" id="ARBA00004835"/>
    </source>
</evidence>
<evidence type="ECO:0000256" key="3">
    <source>
        <dbReference type="ARBA" id="ARBA00005210"/>
    </source>
</evidence>
<evidence type="ECO:0000256" key="10">
    <source>
        <dbReference type="ARBA" id="ARBA00022840"/>
    </source>
</evidence>
<evidence type="ECO:0000256" key="11">
    <source>
        <dbReference type="ARBA" id="ARBA00032808"/>
    </source>
</evidence>
<dbReference type="PANTHER" id="PTHR10534">
    <property type="entry name" value="PYRIDOXAL KINASE"/>
    <property type="match status" value="1"/>
</dbReference>
<dbReference type="CDD" id="cd01173">
    <property type="entry name" value="pyridoxal_pyridoxamine_kinase"/>
    <property type="match status" value="1"/>
</dbReference>
<evidence type="ECO:0000313" key="16">
    <source>
        <dbReference type="EnsemblMetazoa" id="XP_038044216.1"/>
    </source>
</evidence>
<comment type="pathway">
    <text evidence="1">Cofactor metabolism; pyridoxal 5'-phosphate salvage; pyridoxamine 5'-phosphate from pyridoxamine: step 1/1.</text>
</comment>
<sequence>MANVQPERRVLSIQSHVVSGYVGNKSATFPMQVHGYEVDTINSVQLCSHTGYKVFQGQVLNANELRSLSDGLKANDINHYSHLLTGYVGSKSFLREVIEVVKELREKNPDIIYVCDPVMGDNGKFYVPEELMPIYRDDLLPLANMITPNQFEAELLSGQKITNEQSALEAMQILHDKGIQTVILSSVPSGSGTLTSYGTTVKDGKRTGCRVEYPAFDCQFTGTGDLFSALLLVWSHTHHDNLQLALEKTVSGMQAVLQRTLQSAQKLAGPGNKPTPPQRELRLVQSKADLEDPKLCVKATPLQF</sequence>
<comment type="similarity">
    <text evidence="4">Belongs to the pyridoxine kinase family.</text>
</comment>
<evidence type="ECO:0000256" key="4">
    <source>
        <dbReference type="ARBA" id="ARBA00008805"/>
    </source>
</evidence>
<organism evidence="16 17">
    <name type="scientific">Patiria miniata</name>
    <name type="common">Bat star</name>
    <name type="synonym">Asterina miniata</name>
    <dbReference type="NCBI Taxonomy" id="46514"/>
    <lineage>
        <taxon>Eukaryota</taxon>
        <taxon>Metazoa</taxon>
        <taxon>Echinodermata</taxon>
        <taxon>Eleutherozoa</taxon>
        <taxon>Asterozoa</taxon>
        <taxon>Asteroidea</taxon>
        <taxon>Valvatacea</taxon>
        <taxon>Valvatida</taxon>
        <taxon>Asterinidae</taxon>
        <taxon>Patiria</taxon>
    </lineage>
</organism>
<dbReference type="AlphaFoldDB" id="A0A913YZQ1"/>
<comment type="pathway">
    <text evidence="2">Cofactor metabolism; pyridoxal 5'-phosphate salvage; pyridoxine 5'-phosphate from pyridoxine: step 1/1.</text>
</comment>
<dbReference type="NCBIfam" id="TIGR00687">
    <property type="entry name" value="pyridox_kin"/>
    <property type="match status" value="1"/>
</dbReference>
<dbReference type="EC" id="2.7.1.35" evidence="5"/>
<keyword evidence="8" id="KW-0547">Nucleotide-binding</keyword>
<keyword evidence="7" id="KW-0808">Transferase</keyword>
<evidence type="ECO:0000256" key="12">
    <source>
        <dbReference type="ARBA" id="ARBA00047310"/>
    </source>
</evidence>
<evidence type="ECO:0000256" key="13">
    <source>
        <dbReference type="ARBA" id="ARBA00047377"/>
    </source>
</evidence>
<evidence type="ECO:0000313" key="17">
    <source>
        <dbReference type="Proteomes" id="UP000887568"/>
    </source>
</evidence>
<comment type="catalytic activity">
    <reaction evidence="13">
        <text>pyridoxal + ATP = pyridoxal 5'-phosphate + ADP + H(+)</text>
        <dbReference type="Rhea" id="RHEA:10224"/>
        <dbReference type="ChEBI" id="CHEBI:15378"/>
        <dbReference type="ChEBI" id="CHEBI:17310"/>
        <dbReference type="ChEBI" id="CHEBI:30616"/>
        <dbReference type="ChEBI" id="CHEBI:456216"/>
        <dbReference type="ChEBI" id="CHEBI:597326"/>
        <dbReference type="EC" id="2.7.1.35"/>
    </reaction>
    <physiologicalReaction direction="left-to-right" evidence="13">
        <dbReference type="Rhea" id="RHEA:10225"/>
    </physiologicalReaction>
</comment>
<dbReference type="GO" id="GO:0005829">
    <property type="term" value="C:cytosol"/>
    <property type="evidence" value="ECO:0007669"/>
    <property type="project" value="TreeGrafter"/>
</dbReference>
<dbReference type="InterPro" id="IPR013749">
    <property type="entry name" value="PM/HMP-P_kinase-1"/>
</dbReference>
<dbReference type="Pfam" id="PF08543">
    <property type="entry name" value="Phos_pyr_kin"/>
    <property type="match status" value="1"/>
</dbReference>
<dbReference type="GO" id="GO:0009443">
    <property type="term" value="P:pyridoxal 5'-phosphate salvage"/>
    <property type="evidence" value="ECO:0007669"/>
    <property type="project" value="InterPro"/>
</dbReference>
<dbReference type="GeneID" id="119718864"/>
<proteinExistence type="inferred from homology"/>
<evidence type="ECO:0000256" key="7">
    <source>
        <dbReference type="ARBA" id="ARBA00022679"/>
    </source>
</evidence>
<evidence type="ECO:0000256" key="9">
    <source>
        <dbReference type="ARBA" id="ARBA00022777"/>
    </source>
</evidence>
<comment type="catalytic activity">
    <reaction evidence="14">
        <text>pyridoxine + ATP = pyridoxine 5'-phosphate + ADP + H(+)</text>
        <dbReference type="Rhea" id="RHEA:25108"/>
        <dbReference type="ChEBI" id="CHEBI:15378"/>
        <dbReference type="ChEBI" id="CHEBI:16709"/>
        <dbReference type="ChEBI" id="CHEBI:30616"/>
        <dbReference type="ChEBI" id="CHEBI:58589"/>
        <dbReference type="ChEBI" id="CHEBI:456216"/>
        <dbReference type="EC" id="2.7.1.35"/>
    </reaction>
    <physiologicalReaction direction="left-to-right" evidence="14">
        <dbReference type="Rhea" id="RHEA:25109"/>
    </physiologicalReaction>
</comment>
<evidence type="ECO:0000256" key="14">
    <source>
        <dbReference type="ARBA" id="ARBA00048524"/>
    </source>
</evidence>
<dbReference type="InterPro" id="IPR029056">
    <property type="entry name" value="Ribokinase-like"/>
</dbReference>
<name>A0A913YZQ1_PATMI</name>
<dbReference type="Proteomes" id="UP000887568">
    <property type="component" value="Unplaced"/>
</dbReference>
<dbReference type="Gene3D" id="3.40.1190.20">
    <property type="match status" value="1"/>
</dbReference>
<keyword evidence="17" id="KW-1185">Reference proteome</keyword>
<evidence type="ECO:0000256" key="5">
    <source>
        <dbReference type="ARBA" id="ARBA00012104"/>
    </source>
</evidence>
<dbReference type="GO" id="GO:0005524">
    <property type="term" value="F:ATP binding"/>
    <property type="evidence" value="ECO:0007669"/>
    <property type="project" value="UniProtKB-KW"/>
</dbReference>
<dbReference type="EnsemblMetazoa" id="XM_038188288.1">
    <property type="protein sequence ID" value="XP_038044216.1"/>
    <property type="gene ID" value="LOC119718864"/>
</dbReference>
<dbReference type="OrthoDB" id="2104723at2759"/>
<protein>
    <recommendedName>
        <fullName evidence="6">Pyridoxal kinase</fullName>
        <ecNumber evidence="5">2.7.1.35</ecNumber>
    </recommendedName>
    <alternativeName>
        <fullName evidence="11">Pyridoxine kinase</fullName>
    </alternativeName>
</protein>
<keyword evidence="9" id="KW-0418">Kinase</keyword>
<dbReference type="PANTHER" id="PTHR10534:SF2">
    <property type="entry name" value="PYRIDOXAL KINASE"/>
    <property type="match status" value="1"/>
</dbReference>
<accession>A0A913YZQ1</accession>
<keyword evidence="10" id="KW-0067">ATP-binding</keyword>
<evidence type="ECO:0000256" key="1">
    <source>
        <dbReference type="ARBA" id="ARBA00004750"/>
    </source>
</evidence>
<evidence type="ECO:0000256" key="8">
    <source>
        <dbReference type="ARBA" id="ARBA00022741"/>
    </source>
</evidence>
<evidence type="ECO:0000256" key="6">
    <source>
        <dbReference type="ARBA" id="ARBA00018134"/>
    </source>
</evidence>
<reference evidence="16" key="1">
    <citation type="submission" date="2022-11" db="UniProtKB">
        <authorList>
            <consortium name="EnsemblMetazoa"/>
        </authorList>
    </citation>
    <scope>IDENTIFICATION</scope>
</reference>
<evidence type="ECO:0000259" key="15">
    <source>
        <dbReference type="Pfam" id="PF08543"/>
    </source>
</evidence>
<comment type="pathway">
    <text evidence="3">Cofactor metabolism; pyridoxal 5'-phosphate salvage; pyridoxal 5'-phosphate from pyridoxal: step 1/1.</text>
</comment>
<dbReference type="RefSeq" id="XP_038044216.1">
    <property type="nucleotide sequence ID" value="XM_038188288.1"/>
</dbReference>
<dbReference type="InterPro" id="IPR004625">
    <property type="entry name" value="PyrdxlKinase"/>
</dbReference>
<comment type="catalytic activity">
    <reaction evidence="12">
        <text>pyridoxamine + ATP = pyridoxamine 5'-phosphate + ADP + H(+)</text>
        <dbReference type="Rhea" id="RHEA:25104"/>
        <dbReference type="ChEBI" id="CHEBI:15378"/>
        <dbReference type="ChEBI" id="CHEBI:30616"/>
        <dbReference type="ChEBI" id="CHEBI:57761"/>
        <dbReference type="ChEBI" id="CHEBI:58451"/>
        <dbReference type="ChEBI" id="CHEBI:456216"/>
        <dbReference type="EC" id="2.7.1.35"/>
    </reaction>
    <physiologicalReaction direction="left-to-right" evidence="12">
        <dbReference type="Rhea" id="RHEA:25105"/>
    </physiologicalReaction>
</comment>
<dbReference type="GO" id="GO:0008478">
    <property type="term" value="F:pyridoxal kinase activity"/>
    <property type="evidence" value="ECO:0007669"/>
    <property type="project" value="UniProtKB-EC"/>
</dbReference>